<dbReference type="EMBL" id="WIND01000001">
    <property type="protein sequence ID" value="MSU88500.1"/>
    <property type="molecule type" value="Genomic_DNA"/>
</dbReference>
<comment type="subcellular location">
    <subcellularLocation>
        <location evidence="1 9">Cell inner membrane</location>
        <topology evidence="1 9">Multi-pass membrane protein</topology>
    </subcellularLocation>
</comment>
<evidence type="ECO:0000256" key="7">
    <source>
        <dbReference type="ARBA" id="ARBA00023136"/>
    </source>
</evidence>
<evidence type="ECO:0000256" key="2">
    <source>
        <dbReference type="ARBA" id="ARBA00022448"/>
    </source>
</evidence>
<keyword evidence="6 9" id="KW-1133">Transmembrane helix</keyword>
<comment type="similarity">
    <text evidence="8 9">Belongs to the TRAP transporter small permease family.</text>
</comment>
<keyword evidence="3" id="KW-1003">Cell membrane</keyword>
<accession>A0A6L5YX06</accession>
<dbReference type="AlphaFoldDB" id="A0A6L5YX06"/>
<dbReference type="RefSeq" id="WP_154444548.1">
    <property type="nucleotide sequence ID" value="NZ_WIND01000001.1"/>
</dbReference>
<dbReference type="PANTHER" id="PTHR35011">
    <property type="entry name" value="2,3-DIKETO-L-GULONATE TRAP TRANSPORTER SMALL PERMEASE PROTEIN YIAM"/>
    <property type="match status" value="1"/>
</dbReference>
<evidence type="ECO:0000256" key="1">
    <source>
        <dbReference type="ARBA" id="ARBA00004429"/>
    </source>
</evidence>
<sequence length="188" mass="20475">MRYLGMVAAAISALNAALGAVFAWLSLGIVVVCFSVVVLRYAFATSFVWMQDLYIWLSGAMFTAVGGFALLRDSHVRVDIFYRPASERRKAWVDLIGSVVFLLPFMFVVIAYSWPFVARSWSFAEGSANVGGMPGLFVLKSFILLFAGAVALQGIAMICRSILILGGRGDLVPRRMRYDELAAAEGAA</sequence>
<dbReference type="Proteomes" id="UP000474957">
    <property type="component" value="Unassembled WGS sequence"/>
</dbReference>
<keyword evidence="7 9" id="KW-0472">Membrane</keyword>
<evidence type="ECO:0000256" key="5">
    <source>
        <dbReference type="ARBA" id="ARBA00022692"/>
    </source>
</evidence>
<dbReference type="GO" id="GO:0005886">
    <property type="term" value="C:plasma membrane"/>
    <property type="evidence" value="ECO:0007669"/>
    <property type="project" value="UniProtKB-SubCell"/>
</dbReference>
<evidence type="ECO:0000313" key="11">
    <source>
        <dbReference type="EMBL" id="MSU88500.1"/>
    </source>
</evidence>
<feature type="transmembrane region" description="Helical" evidence="9">
    <location>
        <begin position="142"/>
        <end position="167"/>
    </location>
</feature>
<evidence type="ECO:0000259" key="10">
    <source>
        <dbReference type="Pfam" id="PF04290"/>
    </source>
</evidence>
<comment type="subunit">
    <text evidence="9">The complex comprises the extracytoplasmic solute receptor protein and the two transmembrane proteins.</text>
</comment>
<keyword evidence="12" id="KW-1185">Reference proteome</keyword>
<evidence type="ECO:0000256" key="6">
    <source>
        <dbReference type="ARBA" id="ARBA00022989"/>
    </source>
</evidence>
<feature type="domain" description="Tripartite ATP-independent periplasmic transporters DctQ component" evidence="10">
    <location>
        <begin position="29"/>
        <end position="162"/>
    </location>
</feature>
<keyword evidence="5 9" id="KW-0812">Transmembrane</keyword>
<gene>
    <name evidence="11" type="ORF">GE300_02565</name>
</gene>
<reference evidence="11 12" key="1">
    <citation type="submission" date="2019-10" db="EMBL/GenBank/DDBJ databases">
        <title>Cognatihalovulum marinum gen. nov. sp. nov., a new member of the family Rhodobacteraceae isolated from deep seawater of the Northwest Indian Ocean.</title>
        <authorList>
            <person name="Ruan C."/>
            <person name="Wang J."/>
            <person name="Zheng X."/>
            <person name="Song L."/>
            <person name="Zhu Y."/>
            <person name="Huang Y."/>
            <person name="Lu Z."/>
            <person name="Du W."/>
            <person name="Huang L."/>
            <person name="Dai X."/>
        </authorList>
    </citation>
    <scope>NUCLEOTIDE SEQUENCE [LARGE SCALE GENOMIC DNA]</scope>
    <source>
        <strain evidence="11 12">2CG4</strain>
    </source>
</reference>
<evidence type="ECO:0000256" key="9">
    <source>
        <dbReference type="RuleBase" id="RU369079"/>
    </source>
</evidence>
<comment type="caution">
    <text evidence="11">The sequence shown here is derived from an EMBL/GenBank/DDBJ whole genome shotgun (WGS) entry which is preliminary data.</text>
</comment>
<protein>
    <recommendedName>
        <fullName evidence="9">TRAP transporter small permease protein</fullName>
    </recommendedName>
</protein>
<keyword evidence="2 9" id="KW-0813">Transport</keyword>
<evidence type="ECO:0000256" key="8">
    <source>
        <dbReference type="ARBA" id="ARBA00038436"/>
    </source>
</evidence>
<dbReference type="PANTHER" id="PTHR35011:SF4">
    <property type="entry name" value="SLL1102 PROTEIN"/>
    <property type="match status" value="1"/>
</dbReference>
<dbReference type="Pfam" id="PF04290">
    <property type="entry name" value="DctQ"/>
    <property type="match status" value="1"/>
</dbReference>
<feature type="transmembrane region" description="Helical" evidence="9">
    <location>
        <begin position="53"/>
        <end position="71"/>
    </location>
</feature>
<comment type="function">
    <text evidence="9">Part of the tripartite ATP-independent periplasmic (TRAP) transport system.</text>
</comment>
<dbReference type="InterPro" id="IPR055348">
    <property type="entry name" value="DctQ"/>
</dbReference>
<organism evidence="11 12">
    <name type="scientific">Halovulum marinum</name>
    <dbReference type="NCBI Taxonomy" id="2662447"/>
    <lineage>
        <taxon>Bacteria</taxon>
        <taxon>Pseudomonadati</taxon>
        <taxon>Pseudomonadota</taxon>
        <taxon>Alphaproteobacteria</taxon>
        <taxon>Rhodobacterales</taxon>
        <taxon>Paracoccaceae</taxon>
        <taxon>Halovulum</taxon>
    </lineage>
</organism>
<dbReference type="GO" id="GO:0022857">
    <property type="term" value="F:transmembrane transporter activity"/>
    <property type="evidence" value="ECO:0007669"/>
    <property type="project" value="UniProtKB-UniRule"/>
</dbReference>
<keyword evidence="4 9" id="KW-0997">Cell inner membrane</keyword>
<name>A0A6L5YX06_9RHOB</name>
<evidence type="ECO:0000256" key="3">
    <source>
        <dbReference type="ARBA" id="ARBA00022475"/>
    </source>
</evidence>
<evidence type="ECO:0000313" key="12">
    <source>
        <dbReference type="Proteomes" id="UP000474957"/>
    </source>
</evidence>
<dbReference type="InterPro" id="IPR007387">
    <property type="entry name" value="TRAP_DctQ"/>
</dbReference>
<evidence type="ECO:0000256" key="4">
    <source>
        <dbReference type="ARBA" id="ARBA00022519"/>
    </source>
</evidence>
<feature type="transmembrane region" description="Helical" evidence="9">
    <location>
        <begin position="92"/>
        <end position="114"/>
    </location>
</feature>
<proteinExistence type="inferred from homology"/>
<feature type="transmembrane region" description="Helical" evidence="9">
    <location>
        <begin position="12"/>
        <end position="41"/>
    </location>
</feature>